<evidence type="ECO:0000256" key="1">
    <source>
        <dbReference type="SAM" id="MobiDB-lite"/>
    </source>
</evidence>
<accession>A0AAV9MM97</accession>
<evidence type="ECO:0000313" key="3">
    <source>
        <dbReference type="Proteomes" id="UP001311915"/>
    </source>
</evidence>
<reference evidence="2 3" key="1">
    <citation type="submission" date="2023-10" db="EMBL/GenBank/DDBJ databases">
        <title>Genome-Wide Identification Analysis in wild type Solanum Pinnatisectum Reveals Some Genes Defensing Phytophthora Infestans.</title>
        <authorList>
            <person name="Sun C."/>
        </authorList>
    </citation>
    <scope>NUCLEOTIDE SEQUENCE [LARGE SCALE GENOMIC DNA]</scope>
    <source>
        <strain evidence="2">LQN</strain>
        <tissue evidence="2">Leaf</tissue>
    </source>
</reference>
<dbReference type="EMBL" id="JAWPEI010000001">
    <property type="protein sequence ID" value="KAK4738195.1"/>
    <property type="molecule type" value="Genomic_DNA"/>
</dbReference>
<dbReference type="PANTHER" id="PTHR31286">
    <property type="entry name" value="GLYCINE-RICH CELL WALL STRUCTURAL PROTEIN 1.8-LIKE"/>
    <property type="match status" value="1"/>
</dbReference>
<gene>
    <name evidence="2" type="ORF">R3W88_001892</name>
</gene>
<dbReference type="Proteomes" id="UP001311915">
    <property type="component" value="Unassembled WGS sequence"/>
</dbReference>
<sequence>MATKNQTRPSCARVKMEVDLLREFPKRIKIGMRMQNNEVVEKWIKIKYDYVPKYCQTCMIQGHNEEQCYVVHPELHPYKEKSGYNEGKQVVERPSKGMTNEGYNGERRR</sequence>
<dbReference type="PANTHER" id="PTHR31286:SF179">
    <property type="entry name" value="RNASE H TYPE-1 DOMAIN-CONTAINING PROTEIN"/>
    <property type="match status" value="1"/>
</dbReference>
<keyword evidence="3" id="KW-1185">Reference proteome</keyword>
<proteinExistence type="predicted"/>
<dbReference type="AlphaFoldDB" id="A0AAV9MM97"/>
<comment type="caution">
    <text evidence="2">The sequence shown here is derived from an EMBL/GenBank/DDBJ whole genome shotgun (WGS) entry which is preliminary data.</text>
</comment>
<organism evidence="2 3">
    <name type="scientific">Solanum pinnatisectum</name>
    <name type="common">tansyleaf nightshade</name>
    <dbReference type="NCBI Taxonomy" id="50273"/>
    <lineage>
        <taxon>Eukaryota</taxon>
        <taxon>Viridiplantae</taxon>
        <taxon>Streptophyta</taxon>
        <taxon>Embryophyta</taxon>
        <taxon>Tracheophyta</taxon>
        <taxon>Spermatophyta</taxon>
        <taxon>Magnoliopsida</taxon>
        <taxon>eudicotyledons</taxon>
        <taxon>Gunneridae</taxon>
        <taxon>Pentapetalae</taxon>
        <taxon>asterids</taxon>
        <taxon>lamiids</taxon>
        <taxon>Solanales</taxon>
        <taxon>Solanaceae</taxon>
        <taxon>Solanoideae</taxon>
        <taxon>Solaneae</taxon>
        <taxon>Solanum</taxon>
    </lineage>
</organism>
<dbReference type="InterPro" id="IPR040256">
    <property type="entry name" value="At4g02000-like"/>
</dbReference>
<feature type="region of interest" description="Disordered" evidence="1">
    <location>
        <begin position="80"/>
        <end position="109"/>
    </location>
</feature>
<name>A0AAV9MM97_9SOLN</name>
<feature type="compositionally biased region" description="Basic and acidic residues" evidence="1">
    <location>
        <begin position="80"/>
        <end position="95"/>
    </location>
</feature>
<evidence type="ECO:0000313" key="2">
    <source>
        <dbReference type="EMBL" id="KAK4738195.1"/>
    </source>
</evidence>
<protein>
    <submittedName>
        <fullName evidence="2">Uncharacterized protein</fullName>
    </submittedName>
</protein>